<gene>
    <name evidence="11" type="ORF">MIMGU_mgv1a023878mg</name>
</gene>
<keyword evidence="4" id="KW-0238">DNA-binding</keyword>
<feature type="non-terminal residue" evidence="11">
    <location>
        <position position="1"/>
    </location>
</feature>
<sequence length="277" mass="31727">LQFDSKLPHRLFTGSRIMSEDRSPVKIILYDSNSEKLVTSGPYSSIKVKINVLDGDFVHDQNQEEWSKKEFDRKIVENRKGKRPLLNGELVVPLHDGVGYIGDVSFTDNSSWIRSGRFRLGVKVHSGCEETSIREGISNAFKVKDHRGESYQKHHPPSLDDEVWRLEKIAKDGASHKRLTQFGISCIRDFLRLYVTNELSLRSVLGKVQSKKWETIIKHAETCILDDKKYVYRSAQGTGLLFNSIYKVIGVTFDAHNFLLTDNLNVYQKVSFLYLSS</sequence>
<keyword evidence="7" id="KW-0539">Nucleus</keyword>
<evidence type="ECO:0000259" key="8">
    <source>
        <dbReference type="Pfam" id="PF07887"/>
    </source>
</evidence>
<keyword evidence="3" id="KW-0805">Transcription regulation</keyword>
<dbReference type="AlphaFoldDB" id="A0A022RAH4"/>
<dbReference type="eggNOG" id="ENOG502QWE3">
    <property type="taxonomic scope" value="Eukaryota"/>
</dbReference>
<feature type="domain" description="Calmodulin binding protein-like N-terminal" evidence="8">
    <location>
        <begin position="1"/>
        <end position="146"/>
    </location>
</feature>
<protein>
    <recommendedName>
        <fullName evidence="13">Calmodulin-binding protein</fullName>
    </recommendedName>
</protein>
<comment type="similarity">
    <text evidence="2">Belongs to the plant ACBP60 protein family.</text>
</comment>
<dbReference type="Proteomes" id="UP000030748">
    <property type="component" value="Unassembled WGS sequence"/>
</dbReference>
<dbReference type="Pfam" id="PF20452">
    <property type="entry name" value="Calmod_bind_C"/>
    <property type="match status" value="1"/>
</dbReference>
<dbReference type="InterPro" id="IPR012416">
    <property type="entry name" value="CBP60"/>
</dbReference>
<accession>A0A022RAH4</accession>
<evidence type="ECO:0000259" key="10">
    <source>
        <dbReference type="Pfam" id="PF20452"/>
    </source>
</evidence>
<feature type="domain" description="Calmodulin binding protein central" evidence="9">
    <location>
        <begin position="159"/>
        <end position="223"/>
    </location>
</feature>
<reference evidence="11 12" key="1">
    <citation type="journal article" date="2013" name="Proc. Natl. Acad. Sci. U.S.A.">
        <title>Fine-scale variation in meiotic recombination in Mimulus inferred from population shotgun sequencing.</title>
        <authorList>
            <person name="Hellsten U."/>
            <person name="Wright K.M."/>
            <person name="Jenkins J."/>
            <person name="Shu S."/>
            <person name="Yuan Y."/>
            <person name="Wessler S.R."/>
            <person name="Schmutz J."/>
            <person name="Willis J.H."/>
            <person name="Rokhsar D.S."/>
        </authorList>
    </citation>
    <scope>NUCLEOTIDE SEQUENCE [LARGE SCALE GENOMIC DNA]</scope>
    <source>
        <strain evidence="12">cv. DUN x IM62</strain>
    </source>
</reference>
<evidence type="ECO:0000256" key="3">
    <source>
        <dbReference type="ARBA" id="ARBA00023015"/>
    </source>
</evidence>
<evidence type="ECO:0000256" key="6">
    <source>
        <dbReference type="ARBA" id="ARBA00023163"/>
    </source>
</evidence>
<feature type="domain" description="Calmodulin binding protein C-terminal" evidence="10">
    <location>
        <begin position="228"/>
        <end position="270"/>
    </location>
</feature>
<dbReference type="Pfam" id="PF07887">
    <property type="entry name" value="Calmodulin_bind"/>
    <property type="match status" value="1"/>
</dbReference>
<proteinExistence type="inferred from homology"/>
<dbReference type="GO" id="GO:0080142">
    <property type="term" value="P:regulation of salicylic acid biosynthetic process"/>
    <property type="evidence" value="ECO:0000318"/>
    <property type="project" value="GO_Central"/>
</dbReference>
<evidence type="ECO:0000256" key="5">
    <source>
        <dbReference type="ARBA" id="ARBA00023159"/>
    </source>
</evidence>
<dbReference type="GO" id="GO:0003700">
    <property type="term" value="F:DNA-binding transcription factor activity"/>
    <property type="evidence" value="ECO:0000318"/>
    <property type="project" value="GO_Central"/>
</dbReference>
<dbReference type="Pfam" id="PF20451">
    <property type="entry name" value="Calmod_bind_M"/>
    <property type="match status" value="1"/>
</dbReference>
<dbReference type="GO" id="GO:0043565">
    <property type="term" value="F:sequence-specific DNA binding"/>
    <property type="evidence" value="ECO:0000318"/>
    <property type="project" value="GO_Central"/>
</dbReference>
<dbReference type="PANTHER" id="PTHR31713:SF43">
    <property type="entry name" value="CALMODULIN-BINDING PROTEIN 60 G"/>
    <property type="match status" value="1"/>
</dbReference>
<dbReference type="GO" id="GO:0005516">
    <property type="term" value="F:calmodulin binding"/>
    <property type="evidence" value="ECO:0007669"/>
    <property type="project" value="InterPro"/>
</dbReference>
<evidence type="ECO:0000256" key="1">
    <source>
        <dbReference type="ARBA" id="ARBA00004123"/>
    </source>
</evidence>
<evidence type="ECO:0000256" key="2">
    <source>
        <dbReference type="ARBA" id="ARBA00007214"/>
    </source>
</evidence>
<dbReference type="EMBL" id="KI630555">
    <property type="protein sequence ID" value="EYU37256.1"/>
    <property type="molecule type" value="Genomic_DNA"/>
</dbReference>
<name>A0A022RAH4_ERYGU</name>
<keyword evidence="5" id="KW-0010">Activator</keyword>
<evidence type="ECO:0000313" key="12">
    <source>
        <dbReference type="Proteomes" id="UP000030748"/>
    </source>
</evidence>
<evidence type="ECO:0000313" key="11">
    <source>
        <dbReference type="EMBL" id="EYU37256.1"/>
    </source>
</evidence>
<dbReference type="STRING" id="4155.A0A022RAH4"/>
<dbReference type="GO" id="GO:0005634">
    <property type="term" value="C:nucleus"/>
    <property type="evidence" value="ECO:0000318"/>
    <property type="project" value="GO_Central"/>
</dbReference>
<evidence type="ECO:0000259" key="9">
    <source>
        <dbReference type="Pfam" id="PF20451"/>
    </source>
</evidence>
<keyword evidence="12" id="KW-1185">Reference proteome</keyword>
<evidence type="ECO:0008006" key="13">
    <source>
        <dbReference type="Google" id="ProtNLM"/>
    </source>
</evidence>
<comment type="subcellular location">
    <subcellularLocation>
        <location evidence="1">Nucleus</location>
    </subcellularLocation>
</comment>
<dbReference type="InterPro" id="IPR046830">
    <property type="entry name" value="Calmod_bind_M"/>
</dbReference>
<keyword evidence="6" id="KW-0804">Transcription</keyword>
<evidence type="ECO:0000256" key="7">
    <source>
        <dbReference type="ARBA" id="ARBA00023242"/>
    </source>
</evidence>
<dbReference type="InterPro" id="IPR046829">
    <property type="entry name" value="Calmod_bind_C"/>
</dbReference>
<dbReference type="PANTHER" id="PTHR31713">
    <property type="entry name" value="OS02G0177800 PROTEIN"/>
    <property type="match status" value="1"/>
</dbReference>
<evidence type="ECO:0000256" key="4">
    <source>
        <dbReference type="ARBA" id="ARBA00023125"/>
    </source>
</evidence>
<organism evidence="11 12">
    <name type="scientific">Erythranthe guttata</name>
    <name type="common">Yellow monkey flower</name>
    <name type="synonym">Mimulus guttatus</name>
    <dbReference type="NCBI Taxonomy" id="4155"/>
    <lineage>
        <taxon>Eukaryota</taxon>
        <taxon>Viridiplantae</taxon>
        <taxon>Streptophyta</taxon>
        <taxon>Embryophyta</taxon>
        <taxon>Tracheophyta</taxon>
        <taxon>Spermatophyta</taxon>
        <taxon>Magnoliopsida</taxon>
        <taxon>eudicotyledons</taxon>
        <taxon>Gunneridae</taxon>
        <taxon>Pentapetalae</taxon>
        <taxon>asterids</taxon>
        <taxon>lamiids</taxon>
        <taxon>Lamiales</taxon>
        <taxon>Phrymaceae</taxon>
        <taxon>Erythranthe</taxon>
    </lineage>
</organism>
<dbReference type="InterPro" id="IPR046831">
    <property type="entry name" value="Calmodulin_bind_N"/>
</dbReference>